<dbReference type="RefSeq" id="WP_344050579.1">
    <property type="nucleotide sequence ID" value="NZ_BAAAPK010000001.1"/>
</dbReference>
<protein>
    <submittedName>
        <fullName evidence="1">Glycoside hydrolase family 99-like domain-containing protein</fullName>
    </submittedName>
</protein>
<gene>
    <name evidence="1" type="ORF">GCM10009807_01370</name>
</gene>
<comment type="caution">
    <text evidence="1">The sequence shown here is derived from an EMBL/GenBank/DDBJ whole genome shotgun (WGS) entry which is preliminary data.</text>
</comment>
<reference evidence="1 2" key="1">
    <citation type="journal article" date="2019" name="Int. J. Syst. Evol. Microbiol.">
        <title>The Global Catalogue of Microorganisms (GCM) 10K type strain sequencing project: providing services to taxonomists for standard genome sequencing and annotation.</title>
        <authorList>
            <consortium name="The Broad Institute Genomics Platform"/>
            <consortium name="The Broad Institute Genome Sequencing Center for Infectious Disease"/>
            <person name="Wu L."/>
            <person name="Ma J."/>
        </authorList>
    </citation>
    <scope>NUCLEOTIDE SEQUENCE [LARGE SCALE GENOMIC DNA]</scope>
    <source>
        <strain evidence="1 2">JCM 15575</strain>
    </source>
</reference>
<name>A0ABN2FX61_9MICO</name>
<dbReference type="Proteomes" id="UP001500596">
    <property type="component" value="Unassembled WGS sequence"/>
</dbReference>
<organism evidence="1 2">
    <name type="scientific">Microbacterium lacus</name>
    <dbReference type="NCBI Taxonomy" id="415217"/>
    <lineage>
        <taxon>Bacteria</taxon>
        <taxon>Bacillati</taxon>
        <taxon>Actinomycetota</taxon>
        <taxon>Actinomycetes</taxon>
        <taxon>Micrococcales</taxon>
        <taxon>Microbacteriaceae</taxon>
        <taxon>Microbacterium</taxon>
    </lineage>
</organism>
<sequence length="398" mass="45281">MHDSNPAPRPKVLAYYFPDWHVDPRNEQWFGPGWTEWELVKAAGPRFDGHSLPRVPRDGYVDEADPEVAAKQIDLARRNGIDGFLVDYYWYDDGGYLNRALDDGLLGAANTQDMTFALMWANHELVDIFPLSEPRPEAVRQLKAGSIDRPAFERMAKHVIEHYFSRDNYLKVDGKPWFSVYEVGGLIKGLGGVKQTADALRWFREQTVLAGHPGLHLDIVVWGFAVLPTGIAVPDPGELIDRLGFESATSYVWVHHVDIASFDFPRASVPALRQAVFAEYEKYAQFKIPFYPNVTVGWDSSARTDQARSFERGRYPWFPIWEIDPDEFRKGLEAARDFLSRHQPEFPVVTINAWNEWTEGSYLLPDTQHGDAVIRSVLGVFGPIESHSHEPRDAGERA</sequence>
<proteinExistence type="predicted"/>
<evidence type="ECO:0000313" key="2">
    <source>
        <dbReference type="Proteomes" id="UP001500596"/>
    </source>
</evidence>
<dbReference type="Pfam" id="PF14307">
    <property type="entry name" value="Glyco_tran_WbsX"/>
    <property type="match status" value="1"/>
</dbReference>
<dbReference type="EMBL" id="BAAAPK010000001">
    <property type="protein sequence ID" value="GAA1661422.1"/>
    <property type="molecule type" value="Genomic_DNA"/>
</dbReference>
<evidence type="ECO:0000313" key="1">
    <source>
        <dbReference type="EMBL" id="GAA1661422.1"/>
    </source>
</evidence>
<dbReference type="PANTHER" id="PTHR41244">
    <property type="entry name" value="RHAMNAN SYNTHESIS F"/>
    <property type="match status" value="1"/>
</dbReference>
<dbReference type="Gene3D" id="3.20.20.80">
    <property type="entry name" value="Glycosidases"/>
    <property type="match status" value="1"/>
</dbReference>
<keyword evidence="2" id="KW-1185">Reference proteome</keyword>
<accession>A0ABN2FX61</accession>
<dbReference type="InterPro" id="IPR032719">
    <property type="entry name" value="WbsX"/>
</dbReference>
<dbReference type="PANTHER" id="PTHR41244:SF1">
    <property type="entry name" value="GLYCOSYLTRANSFERASE"/>
    <property type="match status" value="1"/>
</dbReference>